<dbReference type="Gene3D" id="3.30.70.100">
    <property type="match status" value="1"/>
</dbReference>
<dbReference type="CDD" id="cd00371">
    <property type="entry name" value="HMA"/>
    <property type="match status" value="1"/>
</dbReference>
<dbReference type="AlphaFoldDB" id="A0A1C2IDR9"/>
<dbReference type="EMBL" id="LWRY01000046">
    <property type="protein sequence ID" value="OCX74152.1"/>
    <property type="molecule type" value="Genomic_DNA"/>
</dbReference>
<sequence>MSEIHLKITGMTCEHCVRAVTKALESLPGVEHTDVTLEPGEAVVRGKAEISALIAAVKEEGYEAEVRG</sequence>
<dbReference type="GO" id="GO:0046872">
    <property type="term" value="F:metal ion binding"/>
    <property type="evidence" value="ECO:0007669"/>
    <property type="project" value="UniProtKB-KW"/>
</dbReference>
<evidence type="ECO:0000259" key="2">
    <source>
        <dbReference type="PROSITE" id="PS50846"/>
    </source>
</evidence>
<dbReference type="Proteomes" id="UP000095008">
    <property type="component" value="Unassembled WGS sequence"/>
</dbReference>
<dbReference type="OrthoDB" id="9814359at2"/>
<dbReference type="Pfam" id="PF00403">
    <property type="entry name" value="HMA"/>
    <property type="match status" value="1"/>
</dbReference>
<accession>A0A1C2IDR9</accession>
<protein>
    <submittedName>
        <fullName evidence="3">Heavy metal-binding protein</fullName>
    </submittedName>
</protein>
<dbReference type="InterPro" id="IPR006121">
    <property type="entry name" value="HMA_dom"/>
</dbReference>
<dbReference type="InterPro" id="IPR036163">
    <property type="entry name" value="HMA_dom_sf"/>
</dbReference>
<evidence type="ECO:0000313" key="3">
    <source>
        <dbReference type="EMBL" id="OCX74152.1"/>
    </source>
</evidence>
<dbReference type="InterPro" id="IPR017969">
    <property type="entry name" value="Heavy-metal-associated_CS"/>
</dbReference>
<keyword evidence="4" id="KW-1185">Reference proteome</keyword>
<feature type="domain" description="HMA" evidence="2">
    <location>
        <begin position="2"/>
        <end position="65"/>
    </location>
</feature>
<comment type="caution">
    <text evidence="3">The sequence shown here is derived from an EMBL/GenBank/DDBJ whole genome shotgun (WGS) entry which is preliminary data.</text>
</comment>
<gene>
    <name evidence="3" type="ORF">A6M23_06875</name>
</gene>
<evidence type="ECO:0000313" key="4">
    <source>
        <dbReference type="Proteomes" id="UP000095008"/>
    </source>
</evidence>
<dbReference type="SUPFAM" id="SSF55008">
    <property type="entry name" value="HMA, heavy metal-associated domain"/>
    <property type="match status" value="1"/>
</dbReference>
<dbReference type="PROSITE" id="PS50846">
    <property type="entry name" value="HMA_2"/>
    <property type="match status" value="1"/>
</dbReference>
<name>A0A1C2IDR9_ACITH</name>
<keyword evidence="1" id="KW-0479">Metal-binding</keyword>
<dbReference type="RefSeq" id="WP_031573112.1">
    <property type="nucleotide sequence ID" value="NZ_JAVKVP010000003.1"/>
</dbReference>
<dbReference type="PROSITE" id="PS01047">
    <property type="entry name" value="HMA_1"/>
    <property type="match status" value="1"/>
</dbReference>
<dbReference type="FunFam" id="3.30.70.100:FF:000001">
    <property type="entry name" value="ATPase copper transporting beta"/>
    <property type="match status" value="1"/>
</dbReference>
<evidence type="ECO:0000256" key="1">
    <source>
        <dbReference type="ARBA" id="ARBA00022723"/>
    </source>
</evidence>
<reference evidence="3" key="1">
    <citation type="journal article" date="2016" name="Int. J. Mol. Sci.">
        <title>Comparative genomics of the extreme acidophile Acidithiobacillus thiooxidans reveals intraspecific divergence and niche adaptation.</title>
        <authorList>
            <person name="Zhang X."/>
            <person name="Feng X."/>
            <person name="Tao J."/>
            <person name="Ma L."/>
            <person name="Xiao Y."/>
            <person name="Liang Y."/>
            <person name="Liu X."/>
            <person name="Yin H."/>
        </authorList>
    </citation>
    <scope>NUCLEOTIDE SEQUENCE [LARGE SCALE GENOMIC DNA]</scope>
    <source>
        <strain evidence="3">DXS-W</strain>
    </source>
</reference>
<organism evidence="3 4">
    <name type="scientific">Acidithiobacillus thiooxidans</name>
    <name type="common">Thiobacillus thiooxidans</name>
    <dbReference type="NCBI Taxonomy" id="930"/>
    <lineage>
        <taxon>Bacteria</taxon>
        <taxon>Pseudomonadati</taxon>
        <taxon>Pseudomonadota</taxon>
        <taxon>Acidithiobacillia</taxon>
        <taxon>Acidithiobacillales</taxon>
        <taxon>Acidithiobacillaceae</taxon>
        <taxon>Acidithiobacillus</taxon>
    </lineage>
</organism>
<proteinExistence type="predicted"/>